<keyword evidence="2" id="KW-1185">Reference proteome</keyword>
<sequence length="221" mass="25195">MKEPKLKPVPTKAKYDPVQALKNARTEIDRAAAEVAVLKSSNDGETLARAWEAFCYRYENAFKALKRASSINAMSAINGSLNKEQREDSVLRWMKQLAAAQRHNFDEKRTTPEPTHHISVDQIPLARLGDNSTLDVQGKITILKDGKQRVVEKESFETRDGEMFYSGGKVRRFQVKDRHIKLIEFTNQSGLWPVPITGHAEEEKALFFAEHCLGWLETKLR</sequence>
<dbReference type="Proteomes" id="UP000199144">
    <property type="component" value="Unassembled WGS sequence"/>
</dbReference>
<evidence type="ECO:0000313" key="2">
    <source>
        <dbReference type="Proteomes" id="UP000199144"/>
    </source>
</evidence>
<dbReference type="RefSeq" id="WP_131814303.1">
    <property type="nucleotide sequence ID" value="NZ_FOTQ01000001.1"/>
</dbReference>
<protein>
    <submittedName>
        <fullName evidence="1">Uncharacterized protein</fullName>
    </submittedName>
</protein>
<reference evidence="1 2" key="1">
    <citation type="submission" date="2016-10" db="EMBL/GenBank/DDBJ databases">
        <authorList>
            <person name="de Groot N.N."/>
        </authorList>
    </citation>
    <scope>NUCLEOTIDE SEQUENCE [LARGE SCALE GENOMIC DNA]</scope>
    <source>
        <strain evidence="1 2">DSM 15283</strain>
    </source>
</reference>
<organism evidence="1 2">
    <name type="scientific">Shimia aestuarii</name>
    <dbReference type="NCBI Taxonomy" id="254406"/>
    <lineage>
        <taxon>Bacteria</taxon>
        <taxon>Pseudomonadati</taxon>
        <taxon>Pseudomonadota</taxon>
        <taxon>Alphaproteobacteria</taxon>
        <taxon>Rhodobacterales</taxon>
        <taxon>Roseobacteraceae</taxon>
    </lineage>
</organism>
<proteinExistence type="predicted"/>
<gene>
    <name evidence="1" type="ORF">SAMN04488042_101135</name>
</gene>
<dbReference type="EMBL" id="FOTQ01000001">
    <property type="protein sequence ID" value="SFL42282.1"/>
    <property type="molecule type" value="Genomic_DNA"/>
</dbReference>
<evidence type="ECO:0000313" key="1">
    <source>
        <dbReference type="EMBL" id="SFL42282.1"/>
    </source>
</evidence>
<dbReference type="AlphaFoldDB" id="A0A1I4HJA9"/>
<accession>A0A1I4HJA9</accession>
<name>A0A1I4HJA9_9RHOB</name>